<dbReference type="HAMAP" id="MF_00073">
    <property type="entry name" value="NusB"/>
    <property type="match status" value="1"/>
</dbReference>
<name>A0A7C9PGY9_9BURK</name>
<keyword evidence="3 6" id="KW-0694">RNA-binding</keyword>
<protein>
    <recommendedName>
        <fullName evidence="6">Transcription antitermination protein NusB</fullName>
    </recommendedName>
    <alternativeName>
        <fullName evidence="6">Antitermination factor NusB</fullName>
    </alternativeName>
</protein>
<sequence>MNAPQAPKPVSRRGAPKSSRRLAREVALQGLYEWLLTGSDSGTILAHMAEQEGFERCDRAHLDALLCGCIEEAAALDAVLARQVDRPTQELSPVEHAILLIGAYELRHCLDVPYKVAINEAVELAKSFGGTDGHRYVNGVLDRTAAELRPHEVQAARPPARG</sequence>
<dbReference type="RefSeq" id="WP_163456628.1">
    <property type="nucleotide sequence ID" value="NZ_JAAGOH010000005.1"/>
</dbReference>
<evidence type="ECO:0000256" key="1">
    <source>
        <dbReference type="ARBA" id="ARBA00005952"/>
    </source>
</evidence>
<gene>
    <name evidence="6 8" type="primary">nusB</name>
    <name evidence="8" type="ORF">G3A44_06155</name>
</gene>
<evidence type="ECO:0000256" key="2">
    <source>
        <dbReference type="ARBA" id="ARBA00022814"/>
    </source>
</evidence>
<dbReference type="Pfam" id="PF01029">
    <property type="entry name" value="NusB"/>
    <property type="match status" value="1"/>
</dbReference>
<reference evidence="8 9" key="1">
    <citation type="submission" date="2020-02" db="EMBL/GenBank/DDBJ databases">
        <title>Ideonella bacterium strain TBM-1.</title>
        <authorList>
            <person name="Chen W.-M."/>
        </authorList>
    </citation>
    <scope>NUCLEOTIDE SEQUENCE [LARGE SCALE GENOMIC DNA]</scope>
    <source>
        <strain evidence="8 9">TBM-1</strain>
    </source>
</reference>
<evidence type="ECO:0000256" key="3">
    <source>
        <dbReference type="ARBA" id="ARBA00022884"/>
    </source>
</evidence>
<keyword evidence="9" id="KW-1185">Reference proteome</keyword>
<evidence type="ECO:0000313" key="8">
    <source>
        <dbReference type="EMBL" id="NDY90774.1"/>
    </source>
</evidence>
<dbReference type="PANTHER" id="PTHR11078">
    <property type="entry name" value="N UTILIZATION SUBSTANCE PROTEIN B-RELATED"/>
    <property type="match status" value="1"/>
</dbReference>
<keyword evidence="2 6" id="KW-0889">Transcription antitermination</keyword>
<evidence type="ECO:0000259" key="7">
    <source>
        <dbReference type="Pfam" id="PF01029"/>
    </source>
</evidence>
<keyword evidence="4 6" id="KW-0805">Transcription regulation</keyword>
<evidence type="ECO:0000256" key="6">
    <source>
        <dbReference type="HAMAP-Rule" id="MF_00073"/>
    </source>
</evidence>
<dbReference type="EMBL" id="JAAGOH010000005">
    <property type="protein sequence ID" value="NDY90774.1"/>
    <property type="molecule type" value="Genomic_DNA"/>
</dbReference>
<accession>A0A7C9PGY9</accession>
<comment type="function">
    <text evidence="6">Involved in transcription antitermination. Required for transcription of ribosomal RNA (rRNA) genes. Binds specifically to the boxA antiterminator sequence of the ribosomal RNA (rrn) operons.</text>
</comment>
<dbReference type="Proteomes" id="UP000484255">
    <property type="component" value="Unassembled WGS sequence"/>
</dbReference>
<evidence type="ECO:0000256" key="4">
    <source>
        <dbReference type="ARBA" id="ARBA00023015"/>
    </source>
</evidence>
<dbReference type="AlphaFoldDB" id="A0A7C9PGY9"/>
<dbReference type="GO" id="GO:0006353">
    <property type="term" value="P:DNA-templated transcription termination"/>
    <property type="evidence" value="ECO:0007669"/>
    <property type="project" value="UniProtKB-UniRule"/>
</dbReference>
<comment type="similarity">
    <text evidence="1 6">Belongs to the NusB family.</text>
</comment>
<dbReference type="SUPFAM" id="SSF48013">
    <property type="entry name" value="NusB-like"/>
    <property type="match status" value="1"/>
</dbReference>
<dbReference type="InterPro" id="IPR011605">
    <property type="entry name" value="NusB_fam"/>
</dbReference>
<evidence type="ECO:0000256" key="5">
    <source>
        <dbReference type="ARBA" id="ARBA00023163"/>
    </source>
</evidence>
<organism evidence="8 9">
    <name type="scientific">Ideonella livida</name>
    <dbReference type="NCBI Taxonomy" id="2707176"/>
    <lineage>
        <taxon>Bacteria</taxon>
        <taxon>Pseudomonadati</taxon>
        <taxon>Pseudomonadota</taxon>
        <taxon>Betaproteobacteria</taxon>
        <taxon>Burkholderiales</taxon>
        <taxon>Sphaerotilaceae</taxon>
        <taxon>Ideonella</taxon>
    </lineage>
</organism>
<dbReference type="GO" id="GO:0005829">
    <property type="term" value="C:cytosol"/>
    <property type="evidence" value="ECO:0007669"/>
    <property type="project" value="TreeGrafter"/>
</dbReference>
<dbReference type="InterPro" id="IPR006027">
    <property type="entry name" value="NusB_RsmB_TIM44"/>
</dbReference>
<comment type="caution">
    <text evidence="8">The sequence shown here is derived from an EMBL/GenBank/DDBJ whole genome shotgun (WGS) entry which is preliminary data.</text>
</comment>
<dbReference type="GO" id="GO:0031564">
    <property type="term" value="P:transcription antitermination"/>
    <property type="evidence" value="ECO:0007669"/>
    <property type="project" value="UniProtKB-KW"/>
</dbReference>
<dbReference type="PANTHER" id="PTHR11078:SF3">
    <property type="entry name" value="ANTITERMINATION NUSB DOMAIN-CONTAINING PROTEIN"/>
    <property type="match status" value="1"/>
</dbReference>
<evidence type="ECO:0000313" key="9">
    <source>
        <dbReference type="Proteomes" id="UP000484255"/>
    </source>
</evidence>
<proteinExistence type="inferred from homology"/>
<keyword evidence="5 6" id="KW-0804">Transcription</keyword>
<dbReference type="GO" id="GO:0003723">
    <property type="term" value="F:RNA binding"/>
    <property type="evidence" value="ECO:0007669"/>
    <property type="project" value="UniProtKB-UniRule"/>
</dbReference>
<dbReference type="NCBIfam" id="TIGR01951">
    <property type="entry name" value="nusB"/>
    <property type="match status" value="1"/>
</dbReference>
<feature type="domain" description="NusB/RsmB/TIM44" evidence="7">
    <location>
        <begin position="23"/>
        <end position="144"/>
    </location>
</feature>
<dbReference type="InterPro" id="IPR035926">
    <property type="entry name" value="NusB-like_sf"/>
</dbReference>
<dbReference type="Gene3D" id="1.10.940.10">
    <property type="entry name" value="NusB-like"/>
    <property type="match status" value="1"/>
</dbReference>